<dbReference type="AlphaFoldDB" id="X0TX39"/>
<protein>
    <submittedName>
        <fullName evidence="1">Uncharacterized protein</fullName>
    </submittedName>
</protein>
<comment type="caution">
    <text evidence="1">The sequence shown here is derived from an EMBL/GenBank/DDBJ whole genome shotgun (WGS) entry which is preliminary data.</text>
</comment>
<evidence type="ECO:0000313" key="1">
    <source>
        <dbReference type="EMBL" id="GAF97834.1"/>
    </source>
</evidence>
<dbReference type="EMBL" id="BARS01017443">
    <property type="protein sequence ID" value="GAF97834.1"/>
    <property type="molecule type" value="Genomic_DNA"/>
</dbReference>
<gene>
    <name evidence="1" type="ORF">S01H1_28528</name>
</gene>
<proteinExistence type="predicted"/>
<organism evidence="1">
    <name type="scientific">marine sediment metagenome</name>
    <dbReference type="NCBI Taxonomy" id="412755"/>
    <lineage>
        <taxon>unclassified sequences</taxon>
        <taxon>metagenomes</taxon>
        <taxon>ecological metagenomes</taxon>
    </lineage>
</organism>
<sequence>MKLTDPKGEVFEVIPPFRVAYATSSLEGYNTVIFKDGEPQRFARETVEEIADAKYDEGRGKR</sequence>
<accession>X0TX39</accession>
<reference evidence="1" key="1">
    <citation type="journal article" date="2014" name="Front. Microbiol.">
        <title>High frequency of phylogenetically diverse reductive dehalogenase-homologous genes in deep subseafloor sedimentary metagenomes.</title>
        <authorList>
            <person name="Kawai M."/>
            <person name="Futagami T."/>
            <person name="Toyoda A."/>
            <person name="Takaki Y."/>
            <person name="Nishi S."/>
            <person name="Hori S."/>
            <person name="Arai W."/>
            <person name="Tsubouchi T."/>
            <person name="Morono Y."/>
            <person name="Uchiyama I."/>
            <person name="Ito T."/>
            <person name="Fujiyama A."/>
            <person name="Inagaki F."/>
            <person name="Takami H."/>
        </authorList>
    </citation>
    <scope>NUCLEOTIDE SEQUENCE</scope>
    <source>
        <strain evidence="1">Expedition CK06-06</strain>
    </source>
</reference>
<name>X0TX39_9ZZZZ</name>